<feature type="signal peptide" evidence="2">
    <location>
        <begin position="1"/>
        <end position="19"/>
    </location>
</feature>
<sequence length="187" mass="19204">MRRVVLVLATFTLVTGLGAVGCSQRPAPVAKPSSSSAPPPAITTASTTAAPPLPPDPQPVAAGPCPYLATDFAAQANGQRVSVVKLSADRPHPACFFYDRAGKLQLTVRIYVGEPAVATALVDHVAPVDTSNPATDPPGWQGGYQQMDGGAVYAVAKQGTAVVVTTDQMQTVKARTVTKQTISALGL</sequence>
<protein>
    <submittedName>
        <fullName evidence="4">DUF2020 domain-containing protein</fullName>
    </submittedName>
</protein>
<evidence type="ECO:0000313" key="5">
    <source>
        <dbReference type="Proteomes" id="UP001163203"/>
    </source>
</evidence>
<feature type="region of interest" description="Disordered" evidence="1">
    <location>
        <begin position="25"/>
        <end position="61"/>
    </location>
</feature>
<name>A0ABY7AZX2_9PSEU</name>
<dbReference type="RefSeq" id="WP_268755725.1">
    <property type="nucleotide sequence ID" value="NZ_CP113836.1"/>
</dbReference>
<feature type="compositionally biased region" description="Low complexity" evidence="1">
    <location>
        <begin position="26"/>
        <end position="50"/>
    </location>
</feature>
<keyword evidence="5" id="KW-1185">Reference proteome</keyword>
<proteinExistence type="predicted"/>
<dbReference type="SUPFAM" id="SSF55724">
    <property type="entry name" value="Mog1p/PsbP-like"/>
    <property type="match status" value="1"/>
</dbReference>
<dbReference type="Gene3D" id="3.40.1000.10">
    <property type="entry name" value="Mog1/PsbP, alpha/beta/alpha sandwich"/>
    <property type="match status" value="1"/>
</dbReference>
<evidence type="ECO:0000313" key="4">
    <source>
        <dbReference type="EMBL" id="WAL65575.1"/>
    </source>
</evidence>
<dbReference type="EMBL" id="CP113836">
    <property type="protein sequence ID" value="WAL65575.1"/>
    <property type="molecule type" value="Genomic_DNA"/>
</dbReference>
<accession>A0ABY7AZX2</accession>
<dbReference type="Proteomes" id="UP001163203">
    <property type="component" value="Chromosome"/>
</dbReference>
<reference evidence="4" key="1">
    <citation type="submission" date="2022-11" db="EMBL/GenBank/DDBJ databases">
        <authorList>
            <person name="Mo P."/>
        </authorList>
    </citation>
    <scope>NUCLEOTIDE SEQUENCE</scope>
    <source>
        <strain evidence="4">HUAS 11-8</strain>
    </source>
</reference>
<evidence type="ECO:0000256" key="1">
    <source>
        <dbReference type="SAM" id="MobiDB-lite"/>
    </source>
</evidence>
<keyword evidence="2" id="KW-0732">Signal</keyword>
<gene>
    <name evidence="4" type="ORF">ORV05_32620</name>
</gene>
<dbReference type="InterPro" id="IPR016123">
    <property type="entry name" value="Mog1/PsbP_a/b/a-sand"/>
</dbReference>
<organism evidence="4 5">
    <name type="scientific">Amycolatopsis cynarae</name>
    <dbReference type="NCBI Taxonomy" id="2995223"/>
    <lineage>
        <taxon>Bacteria</taxon>
        <taxon>Bacillati</taxon>
        <taxon>Actinomycetota</taxon>
        <taxon>Actinomycetes</taxon>
        <taxon>Pseudonocardiales</taxon>
        <taxon>Pseudonocardiaceae</taxon>
        <taxon>Amycolatopsis</taxon>
    </lineage>
</organism>
<dbReference type="PROSITE" id="PS51257">
    <property type="entry name" value="PROKAR_LIPOPROTEIN"/>
    <property type="match status" value="1"/>
</dbReference>
<evidence type="ECO:0000259" key="3">
    <source>
        <dbReference type="Pfam" id="PF09449"/>
    </source>
</evidence>
<feature type="chain" id="PRO_5047391057" evidence="2">
    <location>
        <begin position="20"/>
        <end position="187"/>
    </location>
</feature>
<dbReference type="InterPro" id="IPR018567">
    <property type="entry name" value="DUF2020"/>
</dbReference>
<evidence type="ECO:0000256" key="2">
    <source>
        <dbReference type="SAM" id="SignalP"/>
    </source>
</evidence>
<dbReference type="Pfam" id="PF09449">
    <property type="entry name" value="DUF2020"/>
    <property type="match status" value="1"/>
</dbReference>
<feature type="domain" description="DUF2020" evidence="3">
    <location>
        <begin position="61"/>
        <end position="187"/>
    </location>
</feature>